<dbReference type="EMBL" id="MN739281">
    <property type="protein sequence ID" value="QHS96918.1"/>
    <property type="molecule type" value="Genomic_DNA"/>
</dbReference>
<name>A0A6C0BZW4_9ZZZZ</name>
<sequence>MDIAKRDISHLKKLKLCEEKYNKLFKNYNSLKKKQKENIHYSGVVNQYEEYISGIRNKQAEQYEALQNLTHYIDEIHRTTKLSERLLDESKKDQRDILTRMKHIKDKIS</sequence>
<proteinExistence type="predicted"/>
<protein>
    <submittedName>
        <fullName evidence="1">Uncharacterized protein</fullName>
    </submittedName>
</protein>
<dbReference type="AlphaFoldDB" id="A0A6C0BZW4"/>
<organism evidence="1">
    <name type="scientific">viral metagenome</name>
    <dbReference type="NCBI Taxonomy" id="1070528"/>
    <lineage>
        <taxon>unclassified sequences</taxon>
        <taxon>metagenomes</taxon>
        <taxon>organismal metagenomes</taxon>
    </lineage>
</organism>
<accession>A0A6C0BZW4</accession>
<reference evidence="1" key="1">
    <citation type="journal article" date="2020" name="Nature">
        <title>Giant virus diversity and host interactions through global metagenomics.</title>
        <authorList>
            <person name="Schulz F."/>
            <person name="Roux S."/>
            <person name="Paez-Espino D."/>
            <person name="Jungbluth S."/>
            <person name="Walsh D.A."/>
            <person name="Denef V.J."/>
            <person name="McMahon K.D."/>
            <person name="Konstantinidis K.T."/>
            <person name="Eloe-Fadrosh E.A."/>
            <person name="Kyrpides N.C."/>
            <person name="Woyke T."/>
        </authorList>
    </citation>
    <scope>NUCLEOTIDE SEQUENCE</scope>
    <source>
        <strain evidence="1">GVMAG-M-3300020166-5</strain>
    </source>
</reference>
<evidence type="ECO:0000313" key="1">
    <source>
        <dbReference type="EMBL" id="QHS96918.1"/>
    </source>
</evidence>